<name>A0A2J6X4X9_9BACT</name>
<proteinExistence type="predicted"/>
<gene>
    <name evidence="1" type="ORF">C0175_05265</name>
</gene>
<dbReference type="AlphaFoldDB" id="A0A2J6X4X9"/>
<protein>
    <recommendedName>
        <fullName evidence="3">Amidohydrolase-related domain-containing protein</fullName>
    </recommendedName>
</protein>
<organism evidence="1 2">
    <name type="scientific">Caldisericum exile</name>
    <dbReference type="NCBI Taxonomy" id="693075"/>
    <lineage>
        <taxon>Bacteria</taxon>
        <taxon>Pseudomonadati</taxon>
        <taxon>Caldisericota/Cryosericota group</taxon>
        <taxon>Caldisericota</taxon>
        <taxon>Caldisericia</taxon>
        <taxon>Caldisericales</taxon>
        <taxon>Caldisericaceae</taxon>
        <taxon>Caldisericum</taxon>
    </lineage>
</organism>
<evidence type="ECO:0000313" key="2">
    <source>
        <dbReference type="Proteomes" id="UP000236910"/>
    </source>
</evidence>
<reference evidence="1 2" key="1">
    <citation type="submission" date="2018-01" db="EMBL/GenBank/DDBJ databases">
        <title>Metagenomic assembled genomes from two thermal pools in the Uzon Caldera, Kamchatka, Russia.</title>
        <authorList>
            <person name="Wilkins L."/>
            <person name="Ettinger C."/>
        </authorList>
    </citation>
    <scope>NUCLEOTIDE SEQUENCE [LARGE SCALE GENOMIC DNA]</scope>
    <source>
        <strain evidence="1">ARK-10</strain>
    </source>
</reference>
<accession>A0A2J6X4X9</accession>
<evidence type="ECO:0000313" key="1">
    <source>
        <dbReference type="EMBL" id="PMP81542.1"/>
    </source>
</evidence>
<dbReference type="Proteomes" id="UP000236910">
    <property type="component" value="Unassembled WGS sequence"/>
</dbReference>
<sequence length="69" mass="7974">MVPNNKIMGFGGDQFFVESTYGGSKIARFAINEVVEEKMEKGHWDREDGEKVIRRVLWENAERILMVQG</sequence>
<dbReference type="Gene3D" id="3.20.20.140">
    <property type="entry name" value="Metal-dependent hydrolases"/>
    <property type="match status" value="1"/>
</dbReference>
<dbReference type="EMBL" id="PNIX01000306">
    <property type="protein sequence ID" value="PMP81542.1"/>
    <property type="molecule type" value="Genomic_DNA"/>
</dbReference>
<evidence type="ECO:0008006" key="3">
    <source>
        <dbReference type="Google" id="ProtNLM"/>
    </source>
</evidence>
<comment type="caution">
    <text evidence="1">The sequence shown here is derived from an EMBL/GenBank/DDBJ whole genome shotgun (WGS) entry which is preliminary data.</text>
</comment>